<sequence length="31" mass="3482">MQLVVLLLLCILCFGSVINALSIFLSLLLYR</sequence>
<reference evidence="2" key="1">
    <citation type="submission" date="2016-09" db="EMBL/GenBank/DDBJ databases">
        <authorList>
            <person name="Guldener U."/>
        </authorList>
    </citation>
    <scope>NUCLEOTIDE SEQUENCE [LARGE SCALE GENOMIC DNA]</scope>
    <source>
        <strain evidence="2">V64-1</strain>
    </source>
</reference>
<accession>A0A2H3TPE9</accession>
<dbReference type="EMBL" id="FMJY01000006">
    <property type="protein sequence ID" value="SCO87581.1"/>
    <property type="molecule type" value="Genomic_DNA"/>
</dbReference>
<dbReference type="AlphaFoldDB" id="A0A2H3TPE9"/>
<protein>
    <submittedName>
        <fullName evidence="1">Uncharacterized protein</fullName>
    </submittedName>
</protein>
<evidence type="ECO:0000313" key="2">
    <source>
        <dbReference type="Proteomes" id="UP000219369"/>
    </source>
</evidence>
<dbReference type="Proteomes" id="UP000219369">
    <property type="component" value="Unassembled WGS sequence"/>
</dbReference>
<name>A0A2H3TPE9_FUSOX</name>
<evidence type="ECO:0000313" key="1">
    <source>
        <dbReference type="EMBL" id="SCO87581.1"/>
    </source>
</evidence>
<gene>
    <name evidence="1" type="ORF">FRV6_11708</name>
</gene>
<proteinExistence type="predicted"/>
<organism evidence="1 2">
    <name type="scientific">Fusarium oxysporum</name>
    <name type="common">Fusarium vascular wilt</name>
    <dbReference type="NCBI Taxonomy" id="5507"/>
    <lineage>
        <taxon>Eukaryota</taxon>
        <taxon>Fungi</taxon>
        <taxon>Dikarya</taxon>
        <taxon>Ascomycota</taxon>
        <taxon>Pezizomycotina</taxon>
        <taxon>Sordariomycetes</taxon>
        <taxon>Hypocreomycetidae</taxon>
        <taxon>Hypocreales</taxon>
        <taxon>Nectriaceae</taxon>
        <taxon>Fusarium</taxon>
        <taxon>Fusarium oxysporum species complex</taxon>
    </lineage>
</organism>